<proteinExistence type="predicted"/>
<dbReference type="PaxDb" id="4113-PGSC0003DMT400045119"/>
<dbReference type="AlphaFoldDB" id="M1BH41"/>
<organism evidence="1 2">
    <name type="scientific">Solanum tuberosum</name>
    <name type="common">Potato</name>
    <dbReference type="NCBI Taxonomy" id="4113"/>
    <lineage>
        <taxon>Eukaryota</taxon>
        <taxon>Viridiplantae</taxon>
        <taxon>Streptophyta</taxon>
        <taxon>Embryophyta</taxon>
        <taxon>Tracheophyta</taxon>
        <taxon>Spermatophyta</taxon>
        <taxon>Magnoliopsida</taxon>
        <taxon>eudicotyledons</taxon>
        <taxon>Gunneridae</taxon>
        <taxon>Pentapetalae</taxon>
        <taxon>asterids</taxon>
        <taxon>lamiids</taxon>
        <taxon>Solanales</taxon>
        <taxon>Solanaceae</taxon>
        <taxon>Solanoideae</taxon>
        <taxon>Solaneae</taxon>
        <taxon>Solanum</taxon>
    </lineage>
</organism>
<evidence type="ECO:0000313" key="2">
    <source>
        <dbReference type="Proteomes" id="UP000011115"/>
    </source>
</evidence>
<dbReference type="Gramene" id="PGSC0003DMT400045119">
    <property type="protein sequence ID" value="PGSC0003DMT400045119"/>
    <property type="gene ID" value="PGSC0003DMG400017497"/>
</dbReference>
<accession>M1BH41</accession>
<dbReference type="EnsemblPlants" id="PGSC0003DMT400045119">
    <property type="protein sequence ID" value="PGSC0003DMT400045119"/>
    <property type="gene ID" value="PGSC0003DMG400017497"/>
</dbReference>
<reference evidence="1" key="2">
    <citation type="submission" date="2015-06" db="UniProtKB">
        <authorList>
            <consortium name="EnsemblPlants"/>
        </authorList>
    </citation>
    <scope>IDENTIFICATION</scope>
    <source>
        <strain evidence="1">DM1-3 516 R44</strain>
    </source>
</reference>
<dbReference type="InParanoid" id="M1BH41"/>
<dbReference type="Proteomes" id="UP000011115">
    <property type="component" value="Unassembled WGS sequence"/>
</dbReference>
<protein>
    <submittedName>
        <fullName evidence="1">Uncharacterized protein</fullName>
    </submittedName>
</protein>
<keyword evidence="2" id="KW-1185">Reference proteome</keyword>
<dbReference type="HOGENOM" id="CLU_3128029_0_0_1"/>
<reference evidence="2" key="1">
    <citation type="journal article" date="2011" name="Nature">
        <title>Genome sequence and analysis of the tuber crop potato.</title>
        <authorList>
            <consortium name="The Potato Genome Sequencing Consortium"/>
        </authorList>
    </citation>
    <scope>NUCLEOTIDE SEQUENCE [LARGE SCALE GENOMIC DNA]</scope>
    <source>
        <strain evidence="2">cv. DM1-3 516 R44</strain>
    </source>
</reference>
<name>M1BH41_SOLTU</name>
<sequence length="50" mass="5688">MAYAGYYFIFDNQEIPEEQCHMVRSLMGTPLPFTQILSIPSFCLVRGSNA</sequence>
<evidence type="ECO:0000313" key="1">
    <source>
        <dbReference type="EnsemblPlants" id="PGSC0003DMT400045119"/>
    </source>
</evidence>